<organism evidence="1">
    <name type="scientific">marine metagenome</name>
    <dbReference type="NCBI Taxonomy" id="408172"/>
    <lineage>
        <taxon>unclassified sequences</taxon>
        <taxon>metagenomes</taxon>
        <taxon>ecological metagenomes</taxon>
    </lineage>
</organism>
<feature type="non-terminal residue" evidence="1">
    <location>
        <position position="33"/>
    </location>
</feature>
<dbReference type="AlphaFoldDB" id="A0A383EVW5"/>
<gene>
    <name evidence="1" type="ORF">METZ01_LOCUS513407</name>
</gene>
<reference evidence="1" key="1">
    <citation type="submission" date="2018-05" db="EMBL/GenBank/DDBJ databases">
        <authorList>
            <person name="Lanie J.A."/>
            <person name="Ng W.-L."/>
            <person name="Kazmierczak K.M."/>
            <person name="Andrzejewski T.M."/>
            <person name="Davidsen T.M."/>
            <person name="Wayne K.J."/>
            <person name="Tettelin H."/>
            <person name="Glass J.I."/>
            <person name="Rusch D."/>
            <person name="Podicherti R."/>
            <person name="Tsui H.-C.T."/>
            <person name="Winkler M.E."/>
        </authorList>
    </citation>
    <scope>NUCLEOTIDE SEQUENCE</scope>
</reference>
<proteinExistence type="predicted"/>
<dbReference type="EMBL" id="UINC01229004">
    <property type="protein sequence ID" value="SVE60553.1"/>
    <property type="molecule type" value="Genomic_DNA"/>
</dbReference>
<accession>A0A383EVW5</accession>
<sequence>MPSVRQKRHPKQKHPEPFDRMLRRFKKQCDRAG</sequence>
<evidence type="ECO:0000313" key="1">
    <source>
        <dbReference type="EMBL" id="SVE60553.1"/>
    </source>
</evidence>
<name>A0A383EVW5_9ZZZZ</name>
<protein>
    <submittedName>
        <fullName evidence="1">Uncharacterized protein</fullName>
    </submittedName>
</protein>